<evidence type="ECO:0000313" key="1">
    <source>
        <dbReference type="EMBL" id="AKH46415.1"/>
    </source>
</evidence>
<reference evidence="1" key="2">
    <citation type="submission" date="2015-03" db="EMBL/GenBank/DDBJ databases">
        <authorList>
            <person name="Chow C.-E.T."/>
            <person name="Winget D.M."/>
            <person name="White R.A.III."/>
            <person name="Hallam S.J."/>
            <person name="Suttle C.A."/>
        </authorList>
    </citation>
    <scope>NUCLEOTIDE SEQUENCE</scope>
    <source>
        <strain evidence="1">Anoxic3_7</strain>
    </source>
</reference>
<sequence length="82" mass="9634">MSQPSMMKGKVLSQLVFLQRCLSKWKQIAQQYFQLSTSKNRLVRLHKKCLRNGLEPSNTQRVVIFMRLLTLRSLRTKVVITV</sequence>
<protein>
    <submittedName>
        <fullName evidence="1">Uncharacterized protein</fullName>
    </submittedName>
</protein>
<proteinExistence type="predicted"/>
<reference evidence="1" key="1">
    <citation type="journal article" date="2015" name="Front. Microbiol.">
        <title>Combining genomic sequencing methods to explore viral diversity and reveal potential virus-host interactions.</title>
        <authorList>
            <person name="Chow C.E."/>
            <person name="Winget D.M."/>
            <person name="White R.A.III."/>
            <person name="Hallam S.J."/>
            <person name="Suttle C.A."/>
        </authorList>
    </citation>
    <scope>NUCLEOTIDE SEQUENCE</scope>
    <source>
        <strain evidence="1">Anoxic3_7</strain>
    </source>
</reference>
<accession>A0A0F7L3E7</accession>
<dbReference type="EMBL" id="KR029582">
    <property type="protein sequence ID" value="AKH46415.1"/>
    <property type="molecule type" value="Genomic_DNA"/>
</dbReference>
<name>A0A0F7L3E7_9VIRU</name>
<organism evidence="1">
    <name type="scientific">uncultured marine virus</name>
    <dbReference type="NCBI Taxonomy" id="186617"/>
    <lineage>
        <taxon>Viruses</taxon>
        <taxon>environmental samples</taxon>
    </lineage>
</organism>